<dbReference type="Proteomes" id="UP000471147">
    <property type="component" value="Unassembled WGS sequence"/>
</dbReference>
<comment type="caution">
    <text evidence="3">The sequence shown here is derived from an EMBL/GenBank/DDBJ whole genome shotgun (WGS) entry which is preliminary data.</text>
</comment>
<name>A0A6I4M2W9_9SPHN</name>
<evidence type="ECO:0000256" key="1">
    <source>
        <dbReference type="SAM" id="Phobius"/>
    </source>
</evidence>
<protein>
    <recommendedName>
        <fullName evidence="2">Anti-sigma K factor RskA C-terminal domain-containing protein</fullName>
    </recommendedName>
</protein>
<sequence>MTILHEDDMALAGEYVLGLLDAASCATVEARMATDSSFAAEIEAWRLRLQPMLGGDEAPPAHMWRAIESALPLPTDQDVGAGKLLFWRSLTGISVSAAAILGILLLQRPDGAPLPAPEAPLIAALGSETGSASLTASYDANTGRMIVTPVSLDTGKLYPELWIIPADGTARSLGIVGSKSATAIIVPADLRQYLGSGGTLAITPEPEGGAPGGKATGPVIASGKIATL</sequence>
<evidence type="ECO:0000313" key="3">
    <source>
        <dbReference type="EMBL" id="MVZ96858.1"/>
    </source>
</evidence>
<evidence type="ECO:0000313" key="4">
    <source>
        <dbReference type="Proteomes" id="UP000471147"/>
    </source>
</evidence>
<dbReference type="GO" id="GO:0006417">
    <property type="term" value="P:regulation of translation"/>
    <property type="evidence" value="ECO:0007669"/>
    <property type="project" value="TreeGrafter"/>
</dbReference>
<keyword evidence="1" id="KW-0812">Transmembrane</keyword>
<feature type="domain" description="Anti-sigma K factor RskA C-terminal" evidence="2">
    <location>
        <begin position="96"/>
        <end position="219"/>
    </location>
</feature>
<accession>A0A6I4M2W9</accession>
<dbReference type="OrthoDB" id="9816387at2"/>
<dbReference type="Pfam" id="PF10099">
    <property type="entry name" value="RskA_C"/>
    <property type="match status" value="1"/>
</dbReference>
<dbReference type="InterPro" id="IPR051474">
    <property type="entry name" value="Anti-sigma-K/W_factor"/>
</dbReference>
<feature type="transmembrane region" description="Helical" evidence="1">
    <location>
        <begin position="85"/>
        <end position="106"/>
    </location>
</feature>
<gene>
    <name evidence="3" type="ORF">EUU23_03955</name>
</gene>
<keyword evidence="4" id="KW-1185">Reference proteome</keyword>
<dbReference type="PANTHER" id="PTHR37461:SF1">
    <property type="entry name" value="ANTI-SIGMA-K FACTOR RSKA"/>
    <property type="match status" value="1"/>
</dbReference>
<dbReference type="InterPro" id="IPR018764">
    <property type="entry name" value="RskA_C"/>
</dbReference>
<dbReference type="GO" id="GO:0005886">
    <property type="term" value="C:plasma membrane"/>
    <property type="evidence" value="ECO:0007669"/>
    <property type="project" value="InterPro"/>
</dbReference>
<dbReference type="GO" id="GO:0016989">
    <property type="term" value="F:sigma factor antagonist activity"/>
    <property type="evidence" value="ECO:0007669"/>
    <property type="project" value="TreeGrafter"/>
</dbReference>
<keyword evidence="1" id="KW-1133">Transmembrane helix</keyword>
<keyword evidence="1" id="KW-0472">Membrane</keyword>
<dbReference type="RefSeq" id="WP_160352800.1">
    <property type="nucleotide sequence ID" value="NZ_SDWJ01000001.1"/>
</dbReference>
<dbReference type="PANTHER" id="PTHR37461">
    <property type="entry name" value="ANTI-SIGMA-K FACTOR RSKA"/>
    <property type="match status" value="1"/>
</dbReference>
<evidence type="ECO:0000259" key="2">
    <source>
        <dbReference type="Pfam" id="PF10099"/>
    </source>
</evidence>
<reference evidence="3 4" key="1">
    <citation type="submission" date="2019-01" db="EMBL/GenBank/DDBJ databases">
        <title>Sphingorhabdus lacus sp.nov., isolated from an oligotrophic freshwater lake.</title>
        <authorList>
            <person name="Park M."/>
        </authorList>
    </citation>
    <scope>NUCLEOTIDE SEQUENCE [LARGE SCALE GENOMIC DNA]</scope>
    <source>
        <strain evidence="3 4">IMCC26285</strain>
    </source>
</reference>
<proteinExistence type="predicted"/>
<dbReference type="AlphaFoldDB" id="A0A6I4M2W9"/>
<organism evidence="3 4">
    <name type="scientific">Sphingorhabdus profundilacus</name>
    <dbReference type="NCBI Taxonomy" id="2509718"/>
    <lineage>
        <taxon>Bacteria</taxon>
        <taxon>Pseudomonadati</taxon>
        <taxon>Pseudomonadota</taxon>
        <taxon>Alphaproteobacteria</taxon>
        <taxon>Sphingomonadales</taxon>
        <taxon>Sphingomonadaceae</taxon>
        <taxon>Sphingorhabdus</taxon>
    </lineage>
</organism>
<dbReference type="EMBL" id="SDWJ01000001">
    <property type="protein sequence ID" value="MVZ96858.1"/>
    <property type="molecule type" value="Genomic_DNA"/>
</dbReference>